<dbReference type="PROSITE" id="PS50109">
    <property type="entry name" value="HIS_KIN"/>
    <property type="match status" value="1"/>
</dbReference>
<evidence type="ECO:0000256" key="8">
    <source>
        <dbReference type="ARBA" id="ARBA00022777"/>
    </source>
</evidence>
<name>A0AAX3N7M4_9BACL</name>
<evidence type="ECO:0000256" key="11">
    <source>
        <dbReference type="ARBA" id="ARBA00023012"/>
    </source>
</evidence>
<evidence type="ECO:0000256" key="2">
    <source>
        <dbReference type="ARBA" id="ARBA00004651"/>
    </source>
</evidence>
<keyword evidence="12 13" id="KW-0472">Membrane</keyword>
<evidence type="ECO:0000259" key="14">
    <source>
        <dbReference type="PROSITE" id="PS50109"/>
    </source>
</evidence>
<dbReference type="InterPro" id="IPR036890">
    <property type="entry name" value="HATPase_C_sf"/>
</dbReference>
<dbReference type="PANTHER" id="PTHR45453">
    <property type="entry name" value="PHOSPHATE REGULON SENSOR PROTEIN PHOR"/>
    <property type="match status" value="1"/>
</dbReference>
<proteinExistence type="predicted"/>
<dbReference type="GO" id="GO:0005886">
    <property type="term" value="C:plasma membrane"/>
    <property type="evidence" value="ECO:0007669"/>
    <property type="project" value="UniProtKB-SubCell"/>
</dbReference>
<dbReference type="EMBL" id="CP118101">
    <property type="protein sequence ID" value="WDH84712.1"/>
    <property type="molecule type" value="Genomic_DNA"/>
</dbReference>
<dbReference type="Pfam" id="PF02518">
    <property type="entry name" value="HATPase_c"/>
    <property type="match status" value="1"/>
</dbReference>
<dbReference type="AlphaFoldDB" id="A0AAX3N7M4"/>
<sequence length="327" mass="37976">MKQEFKLFLREQTPLIFIYCIQLAVITFVYWLGGFKDWSIALYAALLSGALFASYLTYRYLTHRRFYMRLSEPVTSVEEITYTSEHAPLAESLQQLMLSHNRVYQTRLLGVKEQLDQHIHFIHQWVHQMKTPLSVLHLMNQGRDDEESAAMGDELDRMRKGLDMVLYAARLDSFEHDLYIESVSLNTLVRSVTSEQKRLFIRNHVFPYLEIDPQLQVISDEKWLKFIVTQLLTNAVKYSGGRNKKIRFRGYKQEDQIILSVEDEGIGIPSGDLTRVFDPFFTGENGRTVQESTGMGLYLVKEVADRLGHSITITSEQHHGTTIQLLF</sequence>
<dbReference type="GO" id="GO:0005524">
    <property type="term" value="F:ATP binding"/>
    <property type="evidence" value="ECO:0007669"/>
    <property type="project" value="UniProtKB-KW"/>
</dbReference>
<comment type="subcellular location">
    <subcellularLocation>
        <location evidence="2">Cell membrane</location>
        <topology evidence="2">Multi-pass membrane protein</topology>
    </subcellularLocation>
</comment>
<feature type="transmembrane region" description="Helical" evidence="13">
    <location>
        <begin position="38"/>
        <end position="61"/>
    </location>
</feature>
<dbReference type="Proteomes" id="UP001220962">
    <property type="component" value="Chromosome"/>
</dbReference>
<dbReference type="PRINTS" id="PR00344">
    <property type="entry name" value="BCTRLSENSOR"/>
</dbReference>
<accession>A0AAX3N7M4</accession>
<dbReference type="GO" id="GO:0016036">
    <property type="term" value="P:cellular response to phosphate starvation"/>
    <property type="evidence" value="ECO:0007669"/>
    <property type="project" value="TreeGrafter"/>
</dbReference>
<evidence type="ECO:0000256" key="4">
    <source>
        <dbReference type="ARBA" id="ARBA00022475"/>
    </source>
</evidence>
<dbReference type="RefSeq" id="WP_274359837.1">
    <property type="nucleotide sequence ID" value="NZ_CP118101.1"/>
</dbReference>
<dbReference type="InterPro" id="IPR003594">
    <property type="entry name" value="HATPase_dom"/>
</dbReference>
<organism evidence="15 16">
    <name type="scientific">Paenibacillus urinalis</name>
    <dbReference type="NCBI Taxonomy" id="521520"/>
    <lineage>
        <taxon>Bacteria</taxon>
        <taxon>Bacillati</taxon>
        <taxon>Bacillota</taxon>
        <taxon>Bacilli</taxon>
        <taxon>Bacillales</taxon>
        <taxon>Paenibacillaceae</taxon>
        <taxon>Paenibacillus</taxon>
    </lineage>
</organism>
<evidence type="ECO:0000256" key="12">
    <source>
        <dbReference type="ARBA" id="ARBA00023136"/>
    </source>
</evidence>
<evidence type="ECO:0000256" key="7">
    <source>
        <dbReference type="ARBA" id="ARBA00022741"/>
    </source>
</evidence>
<dbReference type="InterPro" id="IPR050351">
    <property type="entry name" value="BphY/WalK/GraS-like"/>
</dbReference>
<evidence type="ECO:0000313" key="15">
    <source>
        <dbReference type="EMBL" id="WDH84712.1"/>
    </source>
</evidence>
<dbReference type="FunFam" id="3.30.565.10:FF:000057">
    <property type="entry name" value="Sensor histidine kinase"/>
    <property type="match status" value="1"/>
</dbReference>
<keyword evidence="6 13" id="KW-0812">Transmembrane</keyword>
<feature type="transmembrane region" description="Helical" evidence="13">
    <location>
        <begin position="12"/>
        <end position="32"/>
    </location>
</feature>
<evidence type="ECO:0000256" key="1">
    <source>
        <dbReference type="ARBA" id="ARBA00000085"/>
    </source>
</evidence>
<dbReference type="EC" id="2.7.13.3" evidence="3"/>
<evidence type="ECO:0000256" key="10">
    <source>
        <dbReference type="ARBA" id="ARBA00022989"/>
    </source>
</evidence>
<dbReference type="Gene3D" id="3.30.565.10">
    <property type="entry name" value="Histidine kinase-like ATPase, C-terminal domain"/>
    <property type="match status" value="1"/>
</dbReference>
<keyword evidence="9" id="KW-0067">ATP-binding</keyword>
<evidence type="ECO:0000256" key="9">
    <source>
        <dbReference type="ARBA" id="ARBA00022840"/>
    </source>
</evidence>
<reference evidence="15" key="1">
    <citation type="submission" date="2023-02" db="EMBL/GenBank/DDBJ databases">
        <title>Pathogen: clinical or host-associated sample.</title>
        <authorList>
            <person name="Hergert J."/>
            <person name="Casey R."/>
            <person name="Wagner J."/>
            <person name="Young E.L."/>
            <person name="Oakeson K.F."/>
        </authorList>
    </citation>
    <scope>NUCLEOTIDE SEQUENCE</scope>
    <source>
        <strain evidence="15">2022CK-00830</strain>
    </source>
</reference>
<keyword evidence="8 15" id="KW-0418">Kinase</keyword>
<dbReference type="InterPro" id="IPR005467">
    <property type="entry name" value="His_kinase_dom"/>
</dbReference>
<evidence type="ECO:0000256" key="13">
    <source>
        <dbReference type="SAM" id="Phobius"/>
    </source>
</evidence>
<dbReference type="SMART" id="SM00387">
    <property type="entry name" value="HATPase_c"/>
    <property type="match status" value="1"/>
</dbReference>
<evidence type="ECO:0000256" key="3">
    <source>
        <dbReference type="ARBA" id="ARBA00012438"/>
    </source>
</evidence>
<dbReference type="SUPFAM" id="SSF55874">
    <property type="entry name" value="ATPase domain of HSP90 chaperone/DNA topoisomerase II/histidine kinase"/>
    <property type="match status" value="1"/>
</dbReference>
<evidence type="ECO:0000256" key="6">
    <source>
        <dbReference type="ARBA" id="ARBA00022692"/>
    </source>
</evidence>
<dbReference type="PANTHER" id="PTHR45453:SF2">
    <property type="entry name" value="HISTIDINE KINASE"/>
    <property type="match status" value="1"/>
</dbReference>
<keyword evidence="10 13" id="KW-1133">Transmembrane helix</keyword>
<keyword evidence="4" id="KW-1003">Cell membrane</keyword>
<evidence type="ECO:0000256" key="5">
    <source>
        <dbReference type="ARBA" id="ARBA00022679"/>
    </source>
</evidence>
<dbReference type="GO" id="GO:0004721">
    <property type="term" value="F:phosphoprotein phosphatase activity"/>
    <property type="evidence" value="ECO:0007669"/>
    <property type="project" value="TreeGrafter"/>
</dbReference>
<protein>
    <recommendedName>
        <fullName evidence="3">histidine kinase</fullName>
        <ecNumber evidence="3">2.7.13.3</ecNumber>
    </recommendedName>
</protein>
<dbReference type="GO" id="GO:0000155">
    <property type="term" value="F:phosphorelay sensor kinase activity"/>
    <property type="evidence" value="ECO:0007669"/>
    <property type="project" value="TreeGrafter"/>
</dbReference>
<keyword evidence="7" id="KW-0547">Nucleotide-binding</keyword>
<evidence type="ECO:0000313" key="16">
    <source>
        <dbReference type="Proteomes" id="UP001220962"/>
    </source>
</evidence>
<keyword evidence="5" id="KW-0808">Transferase</keyword>
<feature type="domain" description="Histidine kinase" evidence="14">
    <location>
        <begin position="124"/>
        <end position="327"/>
    </location>
</feature>
<dbReference type="InterPro" id="IPR004358">
    <property type="entry name" value="Sig_transdc_His_kin-like_C"/>
</dbReference>
<comment type="catalytic activity">
    <reaction evidence="1">
        <text>ATP + protein L-histidine = ADP + protein N-phospho-L-histidine.</text>
        <dbReference type="EC" id="2.7.13.3"/>
    </reaction>
</comment>
<gene>
    <name evidence="15" type="ORF">PUW23_11065</name>
</gene>
<keyword evidence="11" id="KW-0902">Two-component regulatory system</keyword>